<name>A0A0F9KF43_9ZZZZ</name>
<comment type="caution">
    <text evidence="2">The sequence shown here is derived from an EMBL/GenBank/DDBJ whole genome shotgun (WGS) entry which is preliminary data.</text>
</comment>
<feature type="non-terminal residue" evidence="2">
    <location>
        <position position="188"/>
    </location>
</feature>
<organism evidence="2">
    <name type="scientific">marine sediment metagenome</name>
    <dbReference type="NCBI Taxonomy" id="412755"/>
    <lineage>
        <taxon>unclassified sequences</taxon>
        <taxon>metagenomes</taxon>
        <taxon>ecological metagenomes</taxon>
    </lineage>
</organism>
<protein>
    <submittedName>
        <fullName evidence="2">Uncharacterized protein</fullName>
    </submittedName>
</protein>
<dbReference type="AlphaFoldDB" id="A0A0F9KF43"/>
<feature type="compositionally biased region" description="Polar residues" evidence="1">
    <location>
        <begin position="8"/>
        <end position="18"/>
    </location>
</feature>
<sequence>MATDILRPNSSDSHTWSIGTGHANVDDEVTQPDAGDSDILGAFFANGDDNDVEVLGFPTISGISEVTNITVWTYGSVTTITDTPEIDVNMGGWQGYVECVINSTTMKWTSNSFNGSWNQANLDGLQVRYRADVSDISKGADSNNLDVVYVIVTYTVVAGYGHDFIGVPAANIDNVIGVPTENIDKIIG</sequence>
<evidence type="ECO:0000313" key="2">
    <source>
        <dbReference type="EMBL" id="KKM13925.1"/>
    </source>
</evidence>
<gene>
    <name evidence="2" type="ORF">LCGC14_1711280</name>
</gene>
<reference evidence="2" key="1">
    <citation type="journal article" date="2015" name="Nature">
        <title>Complex archaea that bridge the gap between prokaryotes and eukaryotes.</title>
        <authorList>
            <person name="Spang A."/>
            <person name="Saw J.H."/>
            <person name="Jorgensen S.L."/>
            <person name="Zaremba-Niedzwiedzka K."/>
            <person name="Martijn J."/>
            <person name="Lind A.E."/>
            <person name="van Eijk R."/>
            <person name="Schleper C."/>
            <person name="Guy L."/>
            <person name="Ettema T.J."/>
        </authorList>
    </citation>
    <scope>NUCLEOTIDE SEQUENCE</scope>
</reference>
<evidence type="ECO:0000256" key="1">
    <source>
        <dbReference type="SAM" id="MobiDB-lite"/>
    </source>
</evidence>
<proteinExistence type="predicted"/>
<feature type="region of interest" description="Disordered" evidence="1">
    <location>
        <begin position="1"/>
        <end position="27"/>
    </location>
</feature>
<dbReference type="EMBL" id="LAZR01015264">
    <property type="protein sequence ID" value="KKM13925.1"/>
    <property type="molecule type" value="Genomic_DNA"/>
</dbReference>
<accession>A0A0F9KF43</accession>